<feature type="transmembrane region" description="Helical" evidence="6">
    <location>
        <begin position="87"/>
        <end position="107"/>
    </location>
</feature>
<evidence type="ECO:0000313" key="8">
    <source>
        <dbReference type="Proteomes" id="UP000013827"/>
    </source>
</evidence>
<feature type="transmembrane region" description="Helical" evidence="6">
    <location>
        <begin position="359"/>
        <end position="388"/>
    </location>
</feature>
<proteinExistence type="predicted"/>
<keyword evidence="8" id="KW-1185">Reference proteome</keyword>
<feature type="transmembrane region" description="Helical" evidence="6">
    <location>
        <begin position="54"/>
        <end position="81"/>
    </location>
</feature>
<evidence type="ECO:0000256" key="2">
    <source>
        <dbReference type="ARBA" id="ARBA00022692"/>
    </source>
</evidence>
<protein>
    <recommendedName>
        <fullName evidence="9">Membrane transporter protein</fullName>
    </recommendedName>
</protein>
<dbReference type="InterPro" id="IPR002781">
    <property type="entry name" value="TM_pro_TauE-like"/>
</dbReference>
<feature type="transmembrane region" description="Helical" evidence="6">
    <location>
        <begin position="309"/>
        <end position="327"/>
    </location>
</feature>
<feature type="region of interest" description="Disordered" evidence="5">
    <location>
        <begin position="191"/>
        <end position="210"/>
    </location>
</feature>
<dbReference type="PANTHER" id="PTHR14255:SF3">
    <property type="entry name" value="SULFITE EXPORTER TAUE_SAFE FAMILY PROTEIN 5-RELATED"/>
    <property type="match status" value="1"/>
</dbReference>
<dbReference type="PANTHER" id="PTHR14255">
    <property type="entry name" value="CEREBLON"/>
    <property type="match status" value="1"/>
</dbReference>
<dbReference type="OMA" id="IPIMTIV"/>
<keyword evidence="3 6" id="KW-1133">Transmembrane helix</keyword>
<dbReference type="eggNOG" id="ENOG502QWNB">
    <property type="taxonomic scope" value="Eukaryota"/>
</dbReference>
<dbReference type="GO" id="GO:0016567">
    <property type="term" value="P:protein ubiquitination"/>
    <property type="evidence" value="ECO:0007669"/>
    <property type="project" value="TreeGrafter"/>
</dbReference>
<feature type="transmembrane region" description="Helical" evidence="6">
    <location>
        <begin position="274"/>
        <end position="297"/>
    </location>
</feature>
<evidence type="ECO:0000313" key="7">
    <source>
        <dbReference type="EnsemblProtists" id="EOD40317"/>
    </source>
</evidence>
<organism evidence="7 8">
    <name type="scientific">Emiliania huxleyi (strain CCMP1516)</name>
    <dbReference type="NCBI Taxonomy" id="280463"/>
    <lineage>
        <taxon>Eukaryota</taxon>
        <taxon>Haptista</taxon>
        <taxon>Haptophyta</taxon>
        <taxon>Prymnesiophyceae</taxon>
        <taxon>Isochrysidales</taxon>
        <taxon>Noelaerhabdaceae</taxon>
        <taxon>Emiliania</taxon>
    </lineage>
</organism>
<dbReference type="GO" id="GO:0031464">
    <property type="term" value="C:Cul4A-RING E3 ubiquitin ligase complex"/>
    <property type="evidence" value="ECO:0007669"/>
    <property type="project" value="TreeGrafter"/>
</dbReference>
<feature type="transmembrane region" description="Helical" evidence="6">
    <location>
        <begin position="394"/>
        <end position="415"/>
    </location>
</feature>
<dbReference type="Pfam" id="PF01925">
    <property type="entry name" value="TauE"/>
    <property type="match status" value="1"/>
</dbReference>
<reference evidence="7" key="2">
    <citation type="submission" date="2024-10" db="UniProtKB">
        <authorList>
            <consortium name="EnsemblProtists"/>
        </authorList>
    </citation>
    <scope>IDENTIFICATION</scope>
</reference>
<dbReference type="Proteomes" id="UP000013827">
    <property type="component" value="Unassembled WGS sequence"/>
</dbReference>
<dbReference type="GO" id="GO:0016020">
    <property type="term" value="C:membrane"/>
    <property type="evidence" value="ECO:0007669"/>
    <property type="project" value="UniProtKB-SubCell"/>
</dbReference>
<evidence type="ECO:0000256" key="3">
    <source>
        <dbReference type="ARBA" id="ARBA00022989"/>
    </source>
</evidence>
<evidence type="ECO:0000256" key="4">
    <source>
        <dbReference type="ARBA" id="ARBA00023136"/>
    </source>
</evidence>
<dbReference type="EnsemblProtists" id="EOD40317">
    <property type="protein sequence ID" value="EOD40317"/>
    <property type="gene ID" value="EMIHUDRAFT_454249"/>
</dbReference>
<reference evidence="8" key="1">
    <citation type="journal article" date="2013" name="Nature">
        <title>Pan genome of the phytoplankton Emiliania underpins its global distribution.</title>
        <authorList>
            <person name="Read B.A."/>
            <person name="Kegel J."/>
            <person name="Klute M.J."/>
            <person name="Kuo A."/>
            <person name="Lefebvre S.C."/>
            <person name="Maumus F."/>
            <person name="Mayer C."/>
            <person name="Miller J."/>
            <person name="Monier A."/>
            <person name="Salamov A."/>
            <person name="Young J."/>
            <person name="Aguilar M."/>
            <person name="Claverie J.M."/>
            <person name="Frickenhaus S."/>
            <person name="Gonzalez K."/>
            <person name="Herman E.K."/>
            <person name="Lin Y.C."/>
            <person name="Napier J."/>
            <person name="Ogata H."/>
            <person name="Sarno A.F."/>
            <person name="Shmutz J."/>
            <person name="Schroeder D."/>
            <person name="de Vargas C."/>
            <person name="Verret F."/>
            <person name="von Dassow P."/>
            <person name="Valentin K."/>
            <person name="Van de Peer Y."/>
            <person name="Wheeler G."/>
            <person name="Dacks J.B."/>
            <person name="Delwiche C.F."/>
            <person name="Dyhrman S.T."/>
            <person name="Glockner G."/>
            <person name="John U."/>
            <person name="Richards T."/>
            <person name="Worden A.Z."/>
            <person name="Zhang X."/>
            <person name="Grigoriev I.V."/>
            <person name="Allen A.E."/>
            <person name="Bidle K."/>
            <person name="Borodovsky M."/>
            <person name="Bowler C."/>
            <person name="Brownlee C."/>
            <person name="Cock J.M."/>
            <person name="Elias M."/>
            <person name="Gladyshev V.N."/>
            <person name="Groth M."/>
            <person name="Guda C."/>
            <person name="Hadaegh A."/>
            <person name="Iglesias-Rodriguez M.D."/>
            <person name="Jenkins J."/>
            <person name="Jones B.M."/>
            <person name="Lawson T."/>
            <person name="Leese F."/>
            <person name="Lindquist E."/>
            <person name="Lobanov A."/>
            <person name="Lomsadze A."/>
            <person name="Malik S.B."/>
            <person name="Marsh M.E."/>
            <person name="Mackinder L."/>
            <person name="Mock T."/>
            <person name="Mueller-Roeber B."/>
            <person name="Pagarete A."/>
            <person name="Parker M."/>
            <person name="Probert I."/>
            <person name="Quesneville H."/>
            <person name="Raines C."/>
            <person name="Rensing S.A."/>
            <person name="Riano-Pachon D.M."/>
            <person name="Richier S."/>
            <person name="Rokitta S."/>
            <person name="Shiraiwa Y."/>
            <person name="Soanes D.M."/>
            <person name="van der Giezen M."/>
            <person name="Wahlund T.M."/>
            <person name="Williams B."/>
            <person name="Wilson W."/>
            <person name="Wolfe G."/>
            <person name="Wurch L.L."/>
        </authorList>
    </citation>
    <scope>NUCLEOTIDE SEQUENCE</scope>
</reference>
<sequence>MALALLPQARDALRASPAAFAGCSNYSDSGVDHFNDPLFGDDGLSPASLGVVTVLCWIITSLAVSAGIGGGGLLVPLYFIGLDVPQTLAVALSKGTIFGVACGNFAFLWSQRHPHVDRPLIDYKTAVFMQGGELMGVVLGVLFNLLLPQARGVPRRVVIIMLSALVLGFNAYKTIKKGIAKRAAETKAFAAPEKKAARPAGAGEGDAPPPTLRQAVALEAEGKEGGDGSTGDGASEAGTSNVGSSANLVALDVQGNEALKKKILAAQARRFQPWAWALLGPMVTFFVVYSLLLGEIFDPDFTNCVVGYWPAYVSPFFFYGATTLYMARRNIAEGARMLEAGIEPVAGDIVWSRKSAGMLVPAAVGAGAAAGLLGIGGGMILGPIFVALDFQPQVGTATTGFMILFTAMGGTVKYLTIGKLSWQMFLWFAAVGAVGGQTGQRLVRRLIQRTGRPSYVVFLLGGIIAVAVVVMTSFGIQQAVEDADCGEDIWAPSTDQFVCEE</sequence>
<dbReference type="AlphaFoldDB" id="A0A0D3KX32"/>
<dbReference type="PaxDb" id="2903-EOD40317"/>
<evidence type="ECO:0000256" key="5">
    <source>
        <dbReference type="SAM" id="MobiDB-lite"/>
    </source>
</evidence>
<dbReference type="RefSeq" id="XP_005792746.1">
    <property type="nucleotide sequence ID" value="XM_005792689.1"/>
</dbReference>
<feature type="transmembrane region" description="Helical" evidence="6">
    <location>
        <begin position="454"/>
        <end position="476"/>
    </location>
</feature>
<dbReference type="GeneID" id="17285588"/>
<name>A0A0D3KX32_EMIH1</name>
<comment type="subcellular location">
    <subcellularLocation>
        <location evidence="1">Membrane</location>
        <topology evidence="1">Multi-pass membrane protein</topology>
    </subcellularLocation>
</comment>
<evidence type="ECO:0000256" key="1">
    <source>
        <dbReference type="ARBA" id="ARBA00004141"/>
    </source>
</evidence>
<dbReference type="KEGG" id="ehx:EMIHUDRAFT_454249"/>
<evidence type="ECO:0008006" key="9">
    <source>
        <dbReference type="Google" id="ProtNLM"/>
    </source>
</evidence>
<accession>A0A0D3KX32</accession>
<evidence type="ECO:0000256" key="6">
    <source>
        <dbReference type="SAM" id="Phobius"/>
    </source>
</evidence>
<dbReference type="HOGENOM" id="CLU_029011_1_1_1"/>
<keyword evidence="2 6" id="KW-0812">Transmembrane</keyword>
<keyword evidence="4 6" id="KW-0472">Membrane</keyword>
<feature type="transmembrane region" description="Helical" evidence="6">
    <location>
        <begin position="127"/>
        <end position="147"/>
    </location>
</feature>